<reference evidence="5" key="1">
    <citation type="submission" date="2017-09" db="EMBL/GenBank/DDBJ databases">
        <title>Genome sequence of Nannocystis excedens DSM 71.</title>
        <authorList>
            <person name="Blom J."/>
        </authorList>
    </citation>
    <scope>NUCLEOTIDE SEQUENCE [LARGE SCALE GENOMIC DNA]</scope>
    <source>
        <strain evidence="5">type strain: E19</strain>
    </source>
</reference>
<feature type="domain" description="Multidrug resistance protein MdtA-like barrel-sandwich hybrid" evidence="2">
    <location>
        <begin position="69"/>
        <end position="189"/>
    </location>
</feature>
<dbReference type="EMBL" id="LT960614">
    <property type="protein sequence ID" value="SON53635.1"/>
    <property type="molecule type" value="Genomic_DNA"/>
</dbReference>
<protein>
    <submittedName>
        <fullName evidence="4">Multidrug transporter MdtA</fullName>
    </submittedName>
</protein>
<dbReference type="Gene3D" id="2.40.420.20">
    <property type="match status" value="1"/>
</dbReference>
<evidence type="ECO:0000259" key="3">
    <source>
        <dbReference type="Pfam" id="PF25954"/>
    </source>
</evidence>
<dbReference type="AlphaFoldDB" id="A0A2C9D2E3"/>
<name>A0A2C9D2E3_9HYPH</name>
<dbReference type="Proteomes" id="UP000223606">
    <property type="component" value="Chromosome 1"/>
</dbReference>
<dbReference type="Gene3D" id="2.40.50.100">
    <property type="match status" value="1"/>
</dbReference>
<dbReference type="RefSeq" id="WP_099553370.1">
    <property type="nucleotide sequence ID" value="NZ_LT960614.1"/>
</dbReference>
<dbReference type="KEGG" id="hdi:HDIA_0094"/>
<dbReference type="FunFam" id="2.40.30.170:FF:000010">
    <property type="entry name" value="Efflux RND transporter periplasmic adaptor subunit"/>
    <property type="match status" value="1"/>
</dbReference>
<dbReference type="GO" id="GO:1990281">
    <property type="term" value="C:efflux pump complex"/>
    <property type="evidence" value="ECO:0007669"/>
    <property type="project" value="TreeGrafter"/>
</dbReference>
<dbReference type="PANTHER" id="PTHR30469:SF11">
    <property type="entry name" value="BLL4320 PROTEIN"/>
    <property type="match status" value="1"/>
</dbReference>
<evidence type="ECO:0000259" key="2">
    <source>
        <dbReference type="Pfam" id="PF25917"/>
    </source>
</evidence>
<dbReference type="NCBIfam" id="TIGR01730">
    <property type="entry name" value="RND_mfp"/>
    <property type="match status" value="1"/>
</dbReference>
<dbReference type="Pfam" id="PF25954">
    <property type="entry name" value="Beta-barrel_RND_2"/>
    <property type="match status" value="1"/>
</dbReference>
<dbReference type="Gene3D" id="1.10.287.470">
    <property type="entry name" value="Helix hairpin bin"/>
    <property type="match status" value="1"/>
</dbReference>
<feature type="domain" description="CusB-like beta-barrel" evidence="3">
    <location>
        <begin position="202"/>
        <end position="271"/>
    </location>
</feature>
<accession>A0A2C9D2E3</accession>
<gene>
    <name evidence="4" type="primary">mdtA_1</name>
    <name evidence="4" type="ORF">HDIA_0094</name>
</gene>
<sequence length="378" mass="40133">MVKRFIIAIVLIAIVCGGLVGFNMFRAQAIGNFFANMKQPPVTVSTVDVAATSWMPGIEAIGTVYANNGVDVASEVGGVVKEILFDANDKVEKGQLLVQLDNAVETANLIAAESAVTRDQQALERAEALTNRGVSSTATLETAQAALDASRSQLQSLQAVLDQKSIKAPFNGTIGIAKIDLGQYLAAGTGIATLQDLDTMKVDFTVSEQRLQELSIGQKVRFGLAEGEYPYEGEITGIDPKIDPASRLVTAEARVRNSDGQLRPGQFIFAQVVLPVEDNVIALPQTAVTISLYGSYVYVLTEKKPEGQADADAKPQLAVDQVFVRTGRRSGGDIEILEGVKPGDKVVTAGQNRLSNGSLVVVDNTIDPSKIKLGEGNS</sequence>
<dbReference type="OrthoDB" id="9806939at2"/>
<evidence type="ECO:0000313" key="5">
    <source>
        <dbReference type="Proteomes" id="UP000223606"/>
    </source>
</evidence>
<proteinExistence type="inferred from homology"/>
<comment type="similarity">
    <text evidence="1">Belongs to the membrane fusion protein (MFP) (TC 8.A.1) family.</text>
</comment>
<dbReference type="GO" id="GO:0015562">
    <property type="term" value="F:efflux transmembrane transporter activity"/>
    <property type="evidence" value="ECO:0007669"/>
    <property type="project" value="TreeGrafter"/>
</dbReference>
<evidence type="ECO:0000256" key="1">
    <source>
        <dbReference type="ARBA" id="ARBA00009477"/>
    </source>
</evidence>
<dbReference type="InterPro" id="IPR058625">
    <property type="entry name" value="MdtA-like_BSH"/>
</dbReference>
<dbReference type="InterPro" id="IPR058792">
    <property type="entry name" value="Beta-barrel_RND_2"/>
</dbReference>
<dbReference type="SUPFAM" id="SSF111369">
    <property type="entry name" value="HlyD-like secretion proteins"/>
    <property type="match status" value="1"/>
</dbReference>
<dbReference type="InterPro" id="IPR006143">
    <property type="entry name" value="RND_pump_MFP"/>
</dbReference>
<organism evidence="4 5">
    <name type="scientific">Hartmannibacter diazotrophicus</name>
    <dbReference type="NCBI Taxonomy" id="1482074"/>
    <lineage>
        <taxon>Bacteria</taxon>
        <taxon>Pseudomonadati</taxon>
        <taxon>Pseudomonadota</taxon>
        <taxon>Alphaproteobacteria</taxon>
        <taxon>Hyphomicrobiales</taxon>
        <taxon>Pleomorphomonadaceae</taxon>
        <taxon>Hartmannibacter</taxon>
    </lineage>
</organism>
<keyword evidence="5" id="KW-1185">Reference proteome</keyword>
<dbReference type="Pfam" id="PF25917">
    <property type="entry name" value="BSH_RND"/>
    <property type="match status" value="1"/>
</dbReference>
<dbReference type="Gene3D" id="2.40.30.170">
    <property type="match status" value="1"/>
</dbReference>
<dbReference type="PANTHER" id="PTHR30469">
    <property type="entry name" value="MULTIDRUG RESISTANCE PROTEIN MDTA"/>
    <property type="match status" value="1"/>
</dbReference>
<evidence type="ECO:0000313" key="4">
    <source>
        <dbReference type="EMBL" id="SON53635.1"/>
    </source>
</evidence>